<organism evidence="2 3">
    <name type="scientific">Immersiella caudata</name>
    <dbReference type="NCBI Taxonomy" id="314043"/>
    <lineage>
        <taxon>Eukaryota</taxon>
        <taxon>Fungi</taxon>
        <taxon>Dikarya</taxon>
        <taxon>Ascomycota</taxon>
        <taxon>Pezizomycotina</taxon>
        <taxon>Sordariomycetes</taxon>
        <taxon>Sordariomycetidae</taxon>
        <taxon>Sordariales</taxon>
        <taxon>Lasiosphaeriaceae</taxon>
        <taxon>Immersiella</taxon>
    </lineage>
</organism>
<accession>A0AA39WXH1</accession>
<keyword evidence="3" id="KW-1185">Reference proteome</keyword>
<feature type="region of interest" description="Disordered" evidence="1">
    <location>
        <begin position="99"/>
        <end position="182"/>
    </location>
</feature>
<dbReference type="Proteomes" id="UP001175000">
    <property type="component" value="Unassembled WGS sequence"/>
</dbReference>
<protein>
    <recommendedName>
        <fullName evidence="4">PXA domain-containing protein</fullName>
    </recommendedName>
</protein>
<comment type="caution">
    <text evidence="2">The sequence shown here is derived from an EMBL/GenBank/DDBJ whole genome shotgun (WGS) entry which is preliminary data.</text>
</comment>
<dbReference type="EMBL" id="JAULSU010000003">
    <property type="protein sequence ID" value="KAK0623433.1"/>
    <property type="molecule type" value="Genomic_DNA"/>
</dbReference>
<sequence>MSLLSYGIHRYMLDPAGLPPLLRNVRGALFPNNAPGTPTLVAPSSDAELLALRRRCAKALWALVPNNGGVGRLYFNAHSSSSPAPLFGRTGLSQRGEAAYKGGRTRGGQRPTASASTSAAAPQAVTEGSTQVCQQGHGSAAALEGQSLSPASKARAAGSGKALRSAPRSGGPSGGGGRQSSLLAASMDDGAAAALEAQKKIGVETAGHTDNADMGSFLAQEPHDVDEATLQEIERGILGVFSDAYSNKHLVYGIVELILVRILPELAEEGITELWSERLSS</sequence>
<name>A0AA39WXH1_9PEZI</name>
<feature type="compositionally biased region" description="Low complexity" evidence="1">
    <location>
        <begin position="112"/>
        <end position="121"/>
    </location>
</feature>
<proteinExistence type="predicted"/>
<dbReference type="AlphaFoldDB" id="A0AA39WXH1"/>
<evidence type="ECO:0000313" key="2">
    <source>
        <dbReference type="EMBL" id="KAK0623433.1"/>
    </source>
</evidence>
<evidence type="ECO:0000256" key="1">
    <source>
        <dbReference type="SAM" id="MobiDB-lite"/>
    </source>
</evidence>
<feature type="compositionally biased region" description="Polar residues" evidence="1">
    <location>
        <begin position="126"/>
        <end position="137"/>
    </location>
</feature>
<evidence type="ECO:0000313" key="3">
    <source>
        <dbReference type="Proteomes" id="UP001175000"/>
    </source>
</evidence>
<gene>
    <name evidence="2" type="ORF">B0T14DRAFT_494913</name>
</gene>
<reference evidence="2" key="1">
    <citation type="submission" date="2023-06" db="EMBL/GenBank/DDBJ databases">
        <title>Genome-scale phylogeny and comparative genomics of the fungal order Sordariales.</title>
        <authorList>
            <consortium name="Lawrence Berkeley National Laboratory"/>
            <person name="Hensen N."/>
            <person name="Bonometti L."/>
            <person name="Westerberg I."/>
            <person name="Brannstrom I.O."/>
            <person name="Guillou S."/>
            <person name="Cros-Aarteil S."/>
            <person name="Calhoun S."/>
            <person name="Haridas S."/>
            <person name="Kuo A."/>
            <person name="Mondo S."/>
            <person name="Pangilinan J."/>
            <person name="Riley R."/>
            <person name="Labutti K."/>
            <person name="Andreopoulos B."/>
            <person name="Lipzen A."/>
            <person name="Chen C."/>
            <person name="Yanf M."/>
            <person name="Daum C."/>
            <person name="Ng V."/>
            <person name="Clum A."/>
            <person name="Steindorff A."/>
            <person name="Ohm R."/>
            <person name="Martin F."/>
            <person name="Silar P."/>
            <person name="Natvig D."/>
            <person name="Lalanne C."/>
            <person name="Gautier V."/>
            <person name="Ament-Velasquez S.L."/>
            <person name="Kruys A."/>
            <person name="Hutchinson M.I."/>
            <person name="Powell A.J."/>
            <person name="Barry K."/>
            <person name="Miller A.N."/>
            <person name="Grigoriev I.V."/>
            <person name="Debuchy R."/>
            <person name="Gladieux P."/>
            <person name="Thoren M.H."/>
            <person name="Johannesson H."/>
        </authorList>
    </citation>
    <scope>NUCLEOTIDE SEQUENCE</scope>
    <source>
        <strain evidence="2">CBS 606.72</strain>
    </source>
</reference>
<evidence type="ECO:0008006" key="4">
    <source>
        <dbReference type="Google" id="ProtNLM"/>
    </source>
</evidence>
<feature type="compositionally biased region" description="Low complexity" evidence="1">
    <location>
        <begin position="151"/>
        <end position="170"/>
    </location>
</feature>